<evidence type="ECO:0000313" key="3">
    <source>
        <dbReference type="Proteomes" id="UP000594261"/>
    </source>
</evidence>
<reference evidence="2 3" key="1">
    <citation type="journal article" date="2016" name="G3 (Bethesda)">
        <title>First Draft Assembly and Annotation of the Genome of a California Endemic Oak Quercus lobata Nee (Fagaceae).</title>
        <authorList>
            <person name="Sork V.L."/>
            <person name="Fitz-Gibbon S.T."/>
            <person name="Puiu D."/>
            <person name="Crepeau M."/>
            <person name="Gugger P.F."/>
            <person name="Sherman R."/>
            <person name="Stevens K."/>
            <person name="Langley C.H."/>
            <person name="Pellegrini M."/>
            <person name="Salzberg S.L."/>
        </authorList>
    </citation>
    <scope>NUCLEOTIDE SEQUENCE [LARGE SCALE GENOMIC DNA]</scope>
    <source>
        <strain evidence="2 3">cv. SW786</strain>
    </source>
</reference>
<sequence length="233" mass="27232">MQRALTLKRFHHHHHHFKPLPSTTTIIPKPPLNPTTTSTQHPFSTTTSSSSSSSSQLPKIKNLACTAGLLFSGAIIYNSFSFPKHKKPQQPNSYDYNLKLNFKVFSHLIELKRERDEQAWTFLKTQIRVYSRELYSAKFGLTEILNRDSLHHIPPCGVAIRQCLEAIDEMQKALLKLDTTMDVCMRSSVTKFFYLREFKYWIARIGKSKREVLNLLEYLQKLEQLETRRSREY</sequence>
<dbReference type="AlphaFoldDB" id="A0A7N2ME01"/>
<dbReference type="InParanoid" id="A0A7N2ME01"/>
<proteinExistence type="predicted"/>
<feature type="compositionally biased region" description="Low complexity" evidence="1">
    <location>
        <begin position="35"/>
        <end position="55"/>
    </location>
</feature>
<name>A0A7N2ME01_QUELO</name>
<feature type="region of interest" description="Disordered" evidence="1">
    <location>
        <begin position="12"/>
        <end position="56"/>
    </location>
</feature>
<accession>A0A7N2ME01</accession>
<dbReference type="EMBL" id="LRBV02000008">
    <property type="status" value="NOT_ANNOTATED_CDS"/>
    <property type="molecule type" value="Genomic_DNA"/>
</dbReference>
<dbReference type="EnsemblPlants" id="QL08p052774:mrna">
    <property type="protein sequence ID" value="QL08p052774:mrna:CDS:1"/>
    <property type="gene ID" value="QL08p052774"/>
</dbReference>
<dbReference type="Proteomes" id="UP000594261">
    <property type="component" value="Chromosome 8"/>
</dbReference>
<evidence type="ECO:0000313" key="2">
    <source>
        <dbReference type="EnsemblPlants" id="QL08p052774:mrna:CDS:1"/>
    </source>
</evidence>
<keyword evidence="3" id="KW-1185">Reference proteome</keyword>
<organism evidence="2 3">
    <name type="scientific">Quercus lobata</name>
    <name type="common">Valley oak</name>
    <dbReference type="NCBI Taxonomy" id="97700"/>
    <lineage>
        <taxon>Eukaryota</taxon>
        <taxon>Viridiplantae</taxon>
        <taxon>Streptophyta</taxon>
        <taxon>Embryophyta</taxon>
        <taxon>Tracheophyta</taxon>
        <taxon>Spermatophyta</taxon>
        <taxon>Magnoliopsida</taxon>
        <taxon>eudicotyledons</taxon>
        <taxon>Gunneridae</taxon>
        <taxon>Pentapetalae</taxon>
        <taxon>rosids</taxon>
        <taxon>fabids</taxon>
        <taxon>Fagales</taxon>
        <taxon>Fagaceae</taxon>
        <taxon>Quercus</taxon>
    </lineage>
</organism>
<reference evidence="2" key="2">
    <citation type="submission" date="2021-01" db="UniProtKB">
        <authorList>
            <consortium name="EnsemblPlants"/>
        </authorList>
    </citation>
    <scope>IDENTIFICATION</scope>
</reference>
<protein>
    <submittedName>
        <fullName evidence="2">Uncharacterized protein</fullName>
    </submittedName>
</protein>
<evidence type="ECO:0000256" key="1">
    <source>
        <dbReference type="SAM" id="MobiDB-lite"/>
    </source>
</evidence>
<dbReference type="Gramene" id="QL08p052774:mrna">
    <property type="protein sequence ID" value="QL08p052774:mrna:CDS:1"/>
    <property type="gene ID" value="QL08p052774"/>
</dbReference>